<evidence type="ECO:0000256" key="1">
    <source>
        <dbReference type="ARBA" id="ARBA00022490"/>
    </source>
</evidence>
<dbReference type="PANTHER" id="PTHR43861">
    <property type="entry name" value="TRANS-ACONITATE 2-METHYLTRANSFERASE-RELATED"/>
    <property type="match status" value="1"/>
</dbReference>
<dbReference type="GO" id="GO:0005737">
    <property type="term" value="C:cytoplasm"/>
    <property type="evidence" value="ECO:0007669"/>
    <property type="project" value="UniProtKB-SubCell"/>
</dbReference>
<comment type="catalytic activity">
    <reaction evidence="5">
        <text>trans-aconitate + S-adenosyl-L-methionine = (E)-3-(methoxycarbonyl)pent-2-enedioate + S-adenosyl-L-homocysteine</text>
        <dbReference type="Rhea" id="RHEA:14969"/>
        <dbReference type="ChEBI" id="CHEBI:15708"/>
        <dbReference type="ChEBI" id="CHEBI:57470"/>
        <dbReference type="ChEBI" id="CHEBI:57856"/>
        <dbReference type="ChEBI" id="CHEBI:59789"/>
        <dbReference type="EC" id="2.1.1.144"/>
    </reaction>
</comment>
<keyword evidence="3 5" id="KW-0808">Transferase</keyword>
<dbReference type="Gene3D" id="3.40.50.150">
    <property type="entry name" value="Vaccinia Virus protein VP39"/>
    <property type="match status" value="1"/>
</dbReference>
<dbReference type="InterPro" id="IPR023149">
    <property type="entry name" value="Trans_acon_MeTrfase_C"/>
</dbReference>
<dbReference type="Pfam" id="PF13649">
    <property type="entry name" value="Methyltransf_25"/>
    <property type="match status" value="1"/>
</dbReference>
<dbReference type="GO" id="GO:0030798">
    <property type="term" value="F:trans-aconitate 2-methyltransferase activity"/>
    <property type="evidence" value="ECO:0007669"/>
    <property type="project" value="UniProtKB-UniRule"/>
</dbReference>
<evidence type="ECO:0000256" key="4">
    <source>
        <dbReference type="ARBA" id="ARBA00022691"/>
    </source>
</evidence>
<evidence type="ECO:0000259" key="6">
    <source>
        <dbReference type="Pfam" id="PF13649"/>
    </source>
</evidence>
<comment type="subcellular location">
    <subcellularLocation>
        <location evidence="5">Cytoplasm</location>
    </subcellularLocation>
</comment>
<dbReference type="NCBIfam" id="NF002463">
    <property type="entry name" value="PRK01683.1"/>
    <property type="match status" value="1"/>
</dbReference>
<sequence length="266" mass="28806">MRAQCIAVPMITWSASQYVRFEDERGRAAAELLARVPLVAPRLVVDLGCGPGNSTELLVGRWPSAEVAGLDASPDMLAAARKRLPGLAFLAEDVGVWMPSGAEDLLFANAVLHWVPNHLGVMVRLLAALRPGAVLAVQMPDNLAEPSHRAMVETAADGPWRDLLRDAAAARQLLPPPEAYYDALAPLSAMVDIWHTVYNIPLDGAEAVVAWMEGAGLRPFLEPLDAAARADYLTAYTRRVATAYPPRSDGKVLLRFPRLFVVAVRC</sequence>
<evidence type="ECO:0000256" key="5">
    <source>
        <dbReference type="HAMAP-Rule" id="MF_00560"/>
    </source>
</evidence>
<comment type="function">
    <text evidence="5">Catalyzes the S-adenosylmethionine monomethyl esterification of trans-aconitate.</text>
</comment>
<evidence type="ECO:0000256" key="3">
    <source>
        <dbReference type="ARBA" id="ARBA00022679"/>
    </source>
</evidence>
<keyword evidence="2 5" id="KW-0489">Methyltransferase</keyword>
<organism evidence="7 8">
    <name type="scientific">Tepidamorphus gemmatus</name>
    <dbReference type="NCBI Taxonomy" id="747076"/>
    <lineage>
        <taxon>Bacteria</taxon>
        <taxon>Pseudomonadati</taxon>
        <taxon>Pseudomonadota</taxon>
        <taxon>Alphaproteobacteria</taxon>
        <taxon>Hyphomicrobiales</taxon>
        <taxon>Tepidamorphaceae</taxon>
        <taxon>Tepidamorphus</taxon>
    </lineage>
</organism>
<proteinExistence type="inferred from homology"/>
<dbReference type="InterPro" id="IPR023506">
    <property type="entry name" value="Trans-aconitate_MeTrfase"/>
</dbReference>
<dbReference type="PANTHER" id="PTHR43861:SF1">
    <property type="entry name" value="TRANS-ACONITATE 2-METHYLTRANSFERASE"/>
    <property type="match status" value="1"/>
</dbReference>
<protein>
    <recommendedName>
        <fullName evidence="5">Trans-aconitate 2-methyltransferase</fullName>
        <ecNumber evidence="5">2.1.1.144</ecNumber>
    </recommendedName>
</protein>
<gene>
    <name evidence="5" type="primary">tam</name>
    <name evidence="7" type="ORF">EDC22_10976</name>
</gene>
<dbReference type="SUPFAM" id="SSF53335">
    <property type="entry name" value="S-adenosyl-L-methionine-dependent methyltransferases"/>
    <property type="match status" value="1"/>
</dbReference>
<evidence type="ECO:0000313" key="8">
    <source>
        <dbReference type="Proteomes" id="UP000295678"/>
    </source>
</evidence>
<feature type="domain" description="Methyltransferase" evidence="6">
    <location>
        <begin position="44"/>
        <end position="132"/>
    </location>
</feature>
<dbReference type="Proteomes" id="UP000295678">
    <property type="component" value="Unassembled WGS sequence"/>
</dbReference>
<dbReference type="CDD" id="cd02440">
    <property type="entry name" value="AdoMet_MTases"/>
    <property type="match status" value="1"/>
</dbReference>
<dbReference type="AlphaFoldDB" id="A0A4R3M543"/>
<dbReference type="Gene3D" id="1.10.150.290">
    <property type="entry name" value="S-adenosyl-L-methionine-dependent methyltransferases"/>
    <property type="match status" value="1"/>
</dbReference>
<dbReference type="HAMAP" id="MF_00560">
    <property type="entry name" value="Tran_acon_Me_trans"/>
    <property type="match status" value="1"/>
</dbReference>
<dbReference type="InterPro" id="IPR041698">
    <property type="entry name" value="Methyltransf_25"/>
</dbReference>
<name>A0A4R3M543_9HYPH</name>
<dbReference type="GO" id="GO:0032259">
    <property type="term" value="P:methylation"/>
    <property type="evidence" value="ECO:0007669"/>
    <property type="project" value="UniProtKB-KW"/>
</dbReference>
<dbReference type="InterPro" id="IPR029063">
    <property type="entry name" value="SAM-dependent_MTases_sf"/>
</dbReference>
<reference evidence="7 8" key="1">
    <citation type="submission" date="2019-03" db="EMBL/GenBank/DDBJ databases">
        <title>Genomic Encyclopedia of Type Strains, Phase IV (KMG-IV): sequencing the most valuable type-strain genomes for metagenomic binning, comparative biology and taxonomic classification.</title>
        <authorList>
            <person name="Goeker M."/>
        </authorList>
    </citation>
    <scope>NUCLEOTIDE SEQUENCE [LARGE SCALE GENOMIC DNA]</scope>
    <source>
        <strain evidence="7 8">DSM 19345</strain>
    </source>
</reference>
<dbReference type="EC" id="2.1.1.144" evidence="5"/>
<keyword evidence="4 5" id="KW-0949">S-adenosyl-L-methionine</keyword>
<keyword evidence="8" id="KW-1185">Reference proteome</keyword>
<dbReference type="EMBL" id="SMAK01000009">
    <property type="protein sequence ID" value="TCT08400.1"/>
    <property type="molecule type" value="Genomic_DNA"/>
</dbReference>
<accession>A0A4R3M543</accession>
<comment type="similarity">
    <text evidence="5">Belongs to the methyltransferase superfamily. Tam family.</text>
</comment>
<keyword evidence="1 5" id="KW-0963">Cytoplasm</keyword>
<evidence type="ECO:0000313" key="7">
    <source>
        <dbReference type="EMBL" id="TCT08400.1"/>
    </source>
</evidence>
<evidence type="ECO:0000256" key="2">
    <source>
        <dbReference type="ARBA" id="ARBA00022603"/>
    </source>
</evidence>
<comment type="caution">
    <text evidence="7">The sequence shown here is derived from an EMBL/GenBank/DDBJ whole genome shotgun (WGS) entry which is preliminary data.</text>
</comment>